<accession>A0AAE0C6K3</accession>
<reference evidence="1 2" key="1">
    <citation type="journal article" date="2015" name="Genome Biol. Evol.">
        <title>Comparative Genomics of a Bacterivorous Green Alga Reveals Evolutionary Causalities and Consequences of Phago-Mixotrophic Mode of Nutrition.</title>
        <authorList>
            <person name="Burns J.A."/>
            <person name="Paasch A."/>
            <person name="Narechania A."/>
            <person name="Kim E."/>
        </authorList>
    </citation>
    <scope>NUCLEOTIDE SEQUENCE [LARGE SCALE GENOMIC DNA]</scope>
    <source>
        <strain evidence="1 2">PLY_AMNH</strain>
    </source>
</reference>
<name>A0AAE0C6K3_9CHLO</name>
<evidence type="ECO:0000313" key="1">
    <source>
        <dbReference type="EMBL" id="KAK3248674.1"/>
    </source>
</evidence>
<organism evidence="1 2">
    <name type="scientific">Cymbomonas tetramitiformis</name>
    <dbReference type="NCBI Taxonomy" id="36881"/>
    <lineage>
        <taxon>Eukaryota</taxon>
        <taxon>Viridiplantae</taxon>
        <taxon>Chlorophyta</taxon>
        <taxon>Pyramimonadophyceae</taxon>
        <taxon>Pyramimonadales</taxon>
        <taxon>Pyramimonadaceae</taxon>
        <taxon>Cymbomonas</taxon>
    </lineage>
</organism>
<evidence type="ECO:0000313" key="2">
    <source>
        <dbReference type="Proteomes" id="UP001190700"/>
    </source>
</evidence>
<keyword evidence="2" id="KW-1185">Reference proteome</keyword>
<gene>
    <name evidence="1" type="ORF">CYMTET_41867</name>
</gene>
<dbReference type="AlphaFoldDB" id="A0AAE0C6K3"/>
<proteinExistence type="predicted"/>
<comment type="caution">
    <text evidence="1">The sequence shown here is derived from an EMBL/GenBank/DDBJ whole genome shotgun (WGS) entry which is preliminary data.</text>
</comment>
<dbReference type="EMBL" id="LGRX02027886">
    <property type="protein sequence ID" value="KAK3248674.1"/>
    <property type="molecule type" value="Genomic_DNA"/>
</dbReference>
<sequence>MHGGPAVVRAGGDDVGVDLSAYGFSICAAGTLRRRWHAHAELDEISSKLAELADAVGCSFTAVSKNHEDAMREPSALTHSAQGAGGEGLWGAGVAEGFRSVP</sequence>
<protein>
    <submittedName>
        <fullName evidence="1">Uncharacterized protein</fullName>
    </submittedName>
</protein>
<dbReference type="Proteomes" id="UP001190700">
    <property type="component" value="Unassembled WGS sequence"/>
</dbReference>